<proteinExistence type="predicted"/>
<sequence length="136" mass="13990">MAERGQGSKLSMPKPEEHLLVGDCFGGQGAGGSWDLGVASHGPLGEERFGEGAPCLKLPQPLWNSGRPCAAASGSRGPSATLTSKHSQFQLWSSLAHTCLGHSRTLGGQGEASSCGALTPCPLLWATWLQPTLAGP</sequence>
<evidence type="ECO:0000313" key="1">
    <source>
        <dbReference type="EMBL" id="KAF6285923.1"/>
    </source>
</evidence>
<gene>
    <name evidence="1" type="ORF">mMyoMyo1_009482</name>
</gene>
<dbReference type="Proteomes" id="UP000527355">
    <property type="component" value="Unassembled WGS sequence"/>
</dbReference>
<name>A0A7J7SC32_MYOMY</name>
<keyword evidence="2" id="KW-1185">Reference proteome</keyword>
<dbReference type="AlphaFoldDB" id="A0A7J7SC32"/>
<protein>
    <submittedName>
        <fullName evidence="1">Uncharacterized protein</fullName>
    </submittedName>
</protein>
<reference evidence="1 2" key="1">
    <citation type="journal article" date="2020" name="Nature">
        <title>Six reference-quality genomes reveal evolution of bat adaptations.</title>
        <authorList>
            <person name="Jebb D."/>
            <person name="Huang Z."/>
            <person name="Pippel M."/>
            <person name="Hughes G.M."/>
            <person name="Lavrichenko K."/>
            <person name="Devanna P."/>
            <person name="Winkler S."/>
            <person name="Jermiin L.S."/>
            <person name="Skirmuntt E.C."/>
            <person name="Katzourakis A."/>
            <person name="Burkitt-Gray L."/>
            <person name="Ray D.A."/>
            <person name="Sullivan K.A.M."/>
            <person name="Roscito J.G."/>
            <person name="Kirilenko B.M."/>
            <person name="Davalos L.M."/>
            <person name="Corthals A.P."/>
            <person name="Power M.L."/>
            <person name="Jones G."/>
            <person name="Ransome R.D."/>
            <person name="Dechmann D.K.N."/>
            <person name="Locatelli A.G."/>
            <person name="Puechmaille S.J."/>
            <person name="Fedrigo O."/>
            <person name="Jarvis E.D."/>
            <person name="Hiller M."/>
            <person name="Vernes S.C."/>
            <person name="Myers E.W."/>
            <person name="Teeling E.C."/>
        </authorList>
    </citation>
    <scope>NUCLEOTIDE SEQUENCE [LARGE SCALE GENOMIC DNA]</scope>
    <source>
        <strain evidence="1">MMyoMyo1</strain>
        <tissue evidence="1">Flight muscle</tissue>
    </source>
</reference>
<comment type="caution">
    <text evidence="1">The sequence shown here is derived from an EMBL/GenBank/DDBJ whole genome shotgun (WGS) entry which is preliminary data.</text>
</comment>
<accession>A0A7J7SC32</accession>
<organism evidence="1 2">
    <name type="scientific">Myotis myotis</name>
    <name type="common">Greater mouse-eared bat</name>
    <name type="synonym">Vespertilio myotis</name>
    <dbReference type="NCBI Taxonomy" id="51298"/>
    <lineage>
        <taxon>Eukaryota</taxon>
        <taxon>Metazoa</taxon>
        <taxon>Chordata</taxon>
        <taxon>Craniata</taxon>
        <taxon>Vertebrata</taxon>
        <taxon>Euteleostomi</taxon>
        <taxon>Mammalia</taxon>
        <taxon>Eutheria</taxon>
        <taxon>Laurasiatheria</taxon>
        <taxon>Chiroptera</taxon>
        <taxon>Yangochiroptera</taxon>
        <taxon>Vespertilionidae</taxon>
        <taxon>Myotis</taxon>
    </lineage>
</organism>
<dbReference type="EMBL" id="JABWUV010000019">
    <property type="protein sequence ID" value="KAF6285923.1"/>
    <property type="molecule type" value="Genomic_DNA"/>
</dbReference>
<evidence type="ECO:0000313" key="2">
    <source>
        <dbReference type="Proteomes" id="UP000527355"/>
    </source>
</evidence>